<dbReference type="Gene3D" id="2.20.25.120">
    <property type="match status" value="1"/>
</dbReference>
<name>F2BDB1_9NEIS</name>
<accession>F2BDB1</accession>
<gene>
    <name evidence="2" type="primary">mobB</name>
    <name evidence="2" type="ORF">HMPREF9123_1717</name>
</gene>
<dbReference type="Proteomes" id="UP000004105">
    <property type="component" value="Unassembled WGS sequence"/>
</dbReference>
<dbReference type="SUPFAM" id="SSF52540">
    <property type="entry name" value="P-loop containing nucleoside triphosphate hydrolases"/>
    <property type="match status" value="1"/>
</dbReference>
<reference evidence="2 3" key="1">
    <citation type="submission" date="2011-02" db="EMBL/GenBank/DDBJ databases">
        <authorList>
            <person name="Muzny D."/>
            <person name="Qin X."/>
            <person name="Deng J."/>
            <person name="Jiang H."/>
            <person name="Liu Y."/>
            <person name="Qu J."/>
            <person name="Song X.-Z."/>
            <person name="Zhang L."/>
            <person name="Thornton R."/>
            <person name="Coyle M."/>
            <person name="Francisco L."/>
            <person name="Jackson L."/>
            <person name="Javaid M."/>
            <person name="Korchina V."/>
            <person name="Kovar C."/>
            <person name="Mata R."/>
            <person name="Mathew T."/>
            <person name="Ngo R."/>
            <person name="Nguyen L."/>
            <person name="Nguyen N."/>
            <person name="Okwuonu G."/>
            <person name="Ongeri F."/>
            <person name="Pham C."/>
            <person name="Simmons D."/>
            <person name="Wilczek-Boney K."/>
            <person name="Hale W."/>
            <person name="Jakkamsetti A."/>
            <person name="Pham P."/>
            <person name="Ruth R."/>
            <person name="San Lucas F."/>
            <person name="Warren J."/>
            <person name="Zhang J."/>
            <person name="Zhao Z."/>
            <person name="Zhou C."/>
            <person name="Zhu D."/>
            <person name="Lee S."/>
            <person name="Bess C."/>
            <person name="Blankenburg K."/>
            <person name="Forbes L."/>
            <person name="Fu Q."/>
            <person name="Gubbala S."/>
            <person name="Hirani K."/>
            <person name="Jayaseelan J.C."/>
            <person name="Lara F."/>
            <person name="Munidasa M."/>
            <person name="Palculict T."/>
            <person name="Patil S."/>
            <person name="Pu L.-L."/>
            <person name="Saada N."/>
            <person name="Tang L."/>
            <person name="Weissenberger G."/>
            <person name="Zhu Y."/>
            <person name="Hemphill L."/>
            <person name="Shang Y."/>
            <person name="Youmans B."/>
            <person name="Ayvaz T."/>
            <person name="Ross M."/>
            <person name="Santibanez J."/>
            <person name="Aqrawi P."/>
            <person name="Gross S."/>
            <person name="Joshi V."/>
            <person name="Fowler G."/>
            <person name="Nazareth L."/>
            <person name="Reid J."/>
            <person name="Worley K."/>
            <person name="Petrosino J."/>
            <person name="Highlander S."/>
            <person name="Gibbs R."/>
        </authorList>
    </citation>
    <scope>NUCLEOTIDE SEQUENCE [LARGE SCALE GENOMIC DNA]</scope>
    <source>
        <strain evidence="2 3">ATCC BAA-1200</strain>
    </source>
</reference>
<dbReference type="Pfam" id="PF03205">
    <property type="entry name" value="MobB"/>
    <property type="match status" value="1"/>
</dbReference>
<dbReference type="GO" id="GO:0005525">
    <property type="term" value="F:GTP binding"/>
    <property type="evidence" value="ECO:0007669"/>
    <property type="project" value="InterPro"/>
</dbReference>
<protein>
    <submittedName>
        <fullName evidence="2">Molybdopterin-guanine dinucleotide biosynthesis protein B</fullName>
    </submittedName>
</protein>
<dbReference type="STRING" id="267212.GCA_001063965_01033"/>
<dbReference type="CDD" id="cd03116">
    <property type="entry name" value="MobB"/>
    <property type="match status" value="1"/>
</dbReference>
<evidence type="ECO:0000313" key="3">
    <source>
        <dbReference type="Proteomes" id="UP000004105"/>
    </source>
</evidence>
<feature type="domain" description="Molybdopterin-guanine dinucleotide biosynthesis protein B (MobB)" evidence="1">
    <location>
        <begin position="18"/>
        <end position="150"/>
    </location>
</feature>
<dbReference type="PANTHER" id="PTHR40072">
    <property type="entry name" value="MOLYBDOPTERIN-GUANINE DINUCLEOTIDE BIOSYNTHESIS ADAPTER PROTEIN-RELATED"/>
    <property type="match status" value="1"/>
</dbReference>
<dbReference type="HOGENOM" id="CLU_068199_2_1_4"/>
<dbReference type="Gene3D" id="3.40.50.300">
    <property type="entry name" value="P-loop containing nucleotide triphosphate hydrolases"/>
    <property type="match status" value="1"/>
</dbReference>
<sequence>MQSLKQINQLQEDNMLPILGITGYSGSGKTTLLEKLLPQLRVLGLRAAVVKHSHHDAQTDRPGKDSRRMTEAGAAQVIMACGNRWALMTETPQEPAPFDYLARQFDPALADLVLVEGFKHEPLPKIMLHRKGIDKPLPEMDGHVLAVAADYTPNCACPLLDINDAAQIARFVADWYAGAVFAVQAV</sequence>
<dbReference type="InterPro" id="IPR027417">
    <property type="entry name" value="P-loop_NTPase"/>
</dbReference>
<dbReference type="NCBIfam" id="TIGR00176">
    <property type="entry name" value="mobB"/>
    <property type="match status" value="1"/>
</dbReference>
<dbReference type="InterPro" id="IPR004435">
    <property type="entry name" value="MobB_dom"/>
</dbReference>
<keyword evidence="3" id="KW-1185">Reference proteome</keyword>
<dbReference type="GO" id="GO:0006777">
    <property type="term" value="P:Mo-molybdopterin cofactor biosynthetic process"/>
    <property type="evidence" value="ECO:0007669"/>
    <property type="project" value="InterPro"/>
</dbReference>
<dbReference type="PANTHER" id="PTHR40072:SF1">
    <property type="entry name" value="MOLYBDOPTERIN-GUANINE DINUCLEOTIDE BIOSYNTHESIS ADAPTER PROTEIN"/>
    <property type="match status" value="1"/>
</dbReference>
<proteinExistence type="predicted"/>
<dbReference type="EMBL" id="AFAY01000035">
    <property type="protein sequence ID" value="EGF10507.1"/>
    <property type="molecule type" value="Genomic_DNA"/>
</dbReference>
<dbReference type="InterPro" id="IPR052539">
    <property type="entry name" value="MGD_biosynthesis_adapter"/>
</dbReference>
<organism evidence="2 3">
    <name type="scientific">Neisseria bacilliformis ATCC BAA-1200</name>
    <dbReference type="NCBI Taxonomy" id="888742"/>
    <lineage>
        <taxon>Bacteria</taxon>
        <taxon>Pseudomonadati</taxon>
        <taxon>Pseudomonadota</taxon>
        <taxon>Betaproteobacteria</taxon>
        <taxon>Neisseriales</taxon>
        <taxon>Neisseriaceae</taxon>
        <taxon>Neisseria</taxon>
    </lineage>
</organism>
<evidence type="ECO:0000313" key="2">
    <source>
        <dbReference type="EMBL" id="EGF10507.1"/>
    </source>
</evidence>
<dbReference type="AlphaFoldDB" id="F2BDB1"/>
<comment type="caution">
    <text evidence="2">The sequence shown here is derived from an EMBL/GenBank/DDBJ whole genome shotgun (WGS) entry which is preliminary data.</text>
</comment>
<evidence type="ECO:0000259" key="1">
    <source>
        <dbReference type="Pfam" id="PF03205"/>
    </source>
</evidence>